<dbReference type="AlphaFoldDB" id="A0A3M8SGG2"/>
<evidence type="ECO:0000259" key="3">
    <source>
        <dbReference type="Pfam" id="PF01408"/>
    </source>
</evidence>
<protein>
    <submittedName>
        <fullName evidence="5">Gfo/Idh/MocA family oxidoreductase</fullName>
    </submittedName>
</protein>
<dbReference type="SUPFAM" id="SSF51735">
    <property type="entry name" value="NAD(P)-binding Rossmann-fold domains"/>
    <property type="match status" value="1"/>
</dbReference>
<feature type="domain" description="GFO/IDH/MocA-like oxidoreductase" evidence="4">
    <location>
        <begin position="142"/>
        <end position="239"/>
    </location>
</feature>
<dbReference type="InterPro" id="IPR055170">
    <property type="entry name" value="GFO_IDH_MocA-like_dom"/>
</dbReference>
<dbReference type="SUPFAM" id="SSF55347">
    <property type="entry name" value="Glyceraldehyde-3-phosphate dehydrogenase-like, C-terminal domain"/>
    <property type="match status" value="1"/>
</dbReference>
<evidence type="ECO:0000313" key="6">
    <source>
        <dbReference type="Proteomes" id="UP000275401"/>
    </source>
</evidence>
<evidence type="ECO:0000256" key="2">
    <source>
        <dbReference type="SAM" id="MobiDB-lite"/>
    </source>
</evidence>
<dbReference type="Gene3D" id="3.40.50.720">
    <property type="entry name" value="NAD(P)-binding Rossmann-like Domain"/>
    <property type="match status" value="1"/>
</dbReference>
<dbReference type="RefSeq" id="WP_123108534.1">
    <property type="nucleotide sequence ID" value="NZ_RIBZ01000879.1"/>
</dbReference>
<dbReference type="EMBL" id="RIBZ01000879">
    <property type="protein sequence ID" value="RNF78716.1"/>
    <property type="molecule type" value="Genomic_DNA"/>
</dbReference>
<feature type="region of interest" description="Disordered" evidence="2">
    <location>
        <begin position="287"/>
        <end position="306"/>
    </location>
</feature>
<reference evidence="5 6" key="1">
    <citation type="submission" date="2018-11" db="EMBL/GenBank/DDBJ databases">
        <title>The Potential of Streptomyces as Biocontrol Agents against the Tomato grey mould, Botrytis cinerea (Gray mold) Frontiers in Microbiology.</title>
        <authorList>
            <person name="Li D."/>
        </authorList>
    </citation>
    <scope>NUCLEOTIDE SEQUENCE [LARGE SCALE GENOMIC DNA]</scope>
    <source>
        <strain evidence="5 6">NEAU-LD23</strain>
    </source>
</reference>
<dbReference type="GO" id="GO:0016491">
    <property type="term" value="F:oxidoreductase activity"/>
    <property type="evidence" value="ECO:0007669"/>
    <property type="project" value="UniProtKB-KW"/>
</dbReference>
<evidence type="ECO:0000256" key="1">
    <source>
        <dbReference type="ARBA" id="ARBA00023002"/>
    </source>
</evidence>
<evidence type="ECO:0000259" key="4">
    <source>
        <dbReference type="Pfam" id="PF22725"/>
    </source>
</evidence>
<organism evidence="5 6">
    <name type="scientific">Streptomyces botrytidirepellens</name>
    <dbReference type="NCBI Taxonomy" id="2486417"/>
    <lineage>
        <taxon>Bacteria</taxon>
        <taxon>Bacillati</taxon>
        <taxon>Actinomycetota</taxon>
        <taxon>Actinomycetes</taxon>
        <taxon>Kitasatosporales</taxon>
        <taxon>Streptomycetaceae</taxon>
        <taxon>Streptomyces</taxon>
    </lineage>
</organism>
<accession>A0A3M8SGG2</accession>
<sequence>MRFGLLGTGHWAAETHGAALAAHPDAELAGIWGRDPAKAAALADRYGTRAYPDADVLIADVEAVAVALPPDIQSDLAERAALAGRHLLLDKPVAFTTAAADRIVAAAEERSSASVVFFTRRFAAPIASFLDRAAAAGGWDGGRATGFGSIFRTGSPYGASPWRRERGGLWDVGPHALSLLLPVLGPVAEVTALDGPRGAAHVLLRHDSGAVGTLALTLDAPPAATGFGCDFYGEQGTAEVPDPGTTAVEAFGAAVDRLLLSARDGVADACDVRFGREVVAVLEAADRSRREGRTAVPGQGRTAVPS</sequence>
<name>A0A3M8SGG2_9ACTN</name>
<comment type="caution">
    <text evidence="5">The sequence shown here is derived from an EMBL/GenBank/DDBJ whole genome shotgun (WGS) entry which is preliminary data.</text>
</comment>
<dbReference type="Gene3D" id="3.30.360.10">
    <property type="entry name" value="Dihydrodipicolinate Reductase, domain 2"/>
    <property type="match status" value="1"/>
</dbReference>
<proteinExistence type="predicted"/>
<dbReference type="Pfam" id="PF01408">
    <property type="entry name" value="GFO_IDH_MocA"/>
    <property type="match status" value="1"/>
</dbReference>
<gene>
    <name evidence="5" type="ORF">EEJ42_48615</name>
</gene>
<dbReference type="InterPro" id="IPR050463">
    <property type="entry name" value="Gfo/Idh/MocA_oxidrdct_glycsds"/>
</dbReference>
<dbReference type="Pfam" id="PF22725">
    <property type="entry name" value="GFO_IDH_MocA_C3"/>
    <property type="match status" value="1"/>
</dbReference>
<evidence type="ECO:0000313" key="5">
    <source>
        <dbReference type="EMBL" id="RNF78716.1"/>
    </source>
</evidence>
<feature type="domain" description="Gfo/Idh/MocA-like oxidoreductase N-terminal" evidence="3">
    <location>
        <begin position="1"/>
        <end position="113"/>
    </location>
</feature>
<dbReference type="Proteomes" id="UP000275401">
    <property type="component" value="Unassembled WGS sequence"/>
</dbReference>
<dbReference type="InterPro" id="IPR036291">
    <property type="entry name" value="NAD(P)-bd_dom_sf"/>
</dbReference>
<dbReference type="PANTHER" id="PTHR43818">
    <property type="entry name" value="BCDNA.GH03377"/>
    <property type="match status" value="1"/>
</dbReference>
<keyword evidence="1" id="KW-0560">Oxidoreductase</keyword>
<dbReference type="GO" id="GO:0000166">
    <property type="term" value="F:nucleotide binding"/>
    <property type="evidence" value="ECO:0007669"/>
    <property type="project" value="InterPro"/>
</dbReference>
<keyword evidence="6" id="KW-1185">Reference proteome</keyword>
<dbReference type="InterPro" id="IPR000683">
    <property type="entry name" value="Gfo/Idh/MocA-like_OxRdtase_N"/>
</dbReference>
<dbReference type="PANTHER" id="PTHR43818:SF11">
    <property type="entry name" value="BCDNA.GH03377"/>
    <property type="match status" value="1"/>
</dbReference>